<dbReference type="Gene3D" id="2.40.128.490">
    <property type="entry name" value="Uncharacterised protein PF14869, DUF4488"/>
    <property type="match status" value="1"/>
</dbReference>
<feature type="chain" id="PRO_5007368210" description="DUF4488 domain-containing protein" evidence="1">
    <location>
        <begin position="18"/>
        <end position="129"/>
    </location>
</feature>
<feature type="signal peptide" evidence="1">
    <location>
        <begin position="1"/>
        <end position="17"/>
    </location>
</feature>
<dbReference type="OrthoDB" id="8588312at2"/>
<name>A0A023Q0H0_9GAMM</name>
<proteinExistence type="predicted"/>
<sequence length="129" mass="14578">MKYLSILCALVSPLTLANPLVGTWEFVSGEYATKEGRVKASAPQVTSTKIINKTHFSYITSSDNKFHYAGGGTYVLKDNHFIETVTLGNVESLIGREMAFTYEVKGDLWHHKLVEDGKFVEYEVWKRVK</sequence>
<dbReference type="AlphaFoldDB" id="A0A023Q0H0"/>
<dbReference type="EMBL" id="KF724687">
    <property type="protein sequence ID" value="AHX39661.1"/>
    <property type="molecule type" value="Genomic_DNA"/>
</dbReference>
<evidence type="ECO:0000313" key="3">
    <source>
        <dbReference type="EMBL" id="KID56792.1"/>
    </source>
</evidence>
<evidence type="ECO:0000313" key="4">
    <source>
        <dbReference type="Proteomes" id="UP000031327"/>
    </source>
</evidence>
<reference evidence="2" key="2">
    <citation type="journal article" date="2014" name="Science">
        <title>Marine tubeworm metamorphosis induced by arrays of bacterial phage tail-like structures.</title>
        <authorList>
            <person name="Shikuma N.J."/>
            <person name="Pilhofer M."/>
            <person name="Weiss G.L."/>
            <person name="Hadfield M.G."/>
            <person name="Jensen G.J."/>
            <person name="Newman D.K."/>
        </authorList>
    </citation>
    <scope>NUCLEOTIDE SEQUENCE</scope>
    <source>
        <strain evidence="2">HI1</strain>
    </source>
</reference>
<reference evidence="2" key="1">
    <citation type="journal article" date="2012" name="Sci. Rep.">
        <title>Recruitment in the sea: bacterial genes required for inducing larval settlement in a polychaete worm.</title>
        <authorList>
            <person name="Huang Y."/>
            <person name="Callahan S."/>
            <person name="Hadfield M.G."/>
        </authorList>
    </citation>
    <scope>NUCLEOTIDE SEQUENCE</scope>
    <source>
        <strain evidence="2">HI1</strain>
    </source>
</reference>
<evidence type="ECO:0000256" key="1">
    <source>
        <dbReference type="SAM" id="SignalP"/>
    </source>
</evidence>
<protein>
    <recommendedName>
        <fullName evidence="5">DUF4488 domain-containing protein</fullName>
    </recommendedName>
</protein>
<keyword evidence="1" id="KW-0732">Signal</keyword>
<accession>A0A023Q0H0</accession>
<dbReference type="EMBL" id="JWIC01000006">
    <property type="protein sequence ID" value="KID56792.1"/>
    <property type="molecule type" value="Genomic_DNA"/>
</dbReference>
<evidence type="ECO:0008006" key="5">
    <source>
        <dbReference type="Google" id="ProtNLM"/>
    </source>
</evidence>
<evidence type="ECO:0000313" key="2">
    <source>
        <dbReference type="EMBL" id="AHX39661.1"/>
    </source>
</evidence>
<dbReference type="RefSeq" id="WP_039609856.1">
    <property type="nucleotide sequence ID" value="NZ_JWIC01000006.1"/>
</dbReference>
<dbReference type="Proteomes" id="UP000031327">
    <property type="component" value="Unassembled WGS sequence"/>
</dbReference>
<gene>
    <name evidence="3" type="ORF">JF50_12860</name>
</gene>
<organism evidence="2">
    <name type="scientific">Pseudoalteromonas luteoviolacea</name>
    <dbReference type="NCBI Taxonomy" id="43657"/>
    <lineage>
        <taxon>Bacteria</taxon>
        <taxon>Pseudomonadati</taxon>
        <taxon>Pseudomonadota</taxon>
        <taxon>Gammaproteobacteria</taxon>
        <taxon>Alteromonadales</taxon>
        <taxon>Pseudoalteromonadaceae</taxon>
        <taxon>Pseudoalteromonas</taxon>
    </lineage>
</organism>
<reference evidence="3 4" key="3">
    <citation type="submission" date="2014-12" db="EMBL/GenBank/DDBJ databases">
        <title>Draft Genome Sequence of Pseudoalteromonas luteoviolacea HI1.</title>
        <authorList>
            <person name="Asahina A.Y."/>
            <person name="Hadfield M.G."/>
        </authorList>
    </citation>
    <scope>NUCLEOTIDE SEQUENCE [LARGE SCALE GENOMIC DNA]</scope>
    <source>
        <strain evidence="3 4">HI1</strain>
    </source>
</reference>